<dbReference type="OrthoDB" id="7464126at2759"/>
<proteinExistence type="predicted"/>
<dbReference type="Gene3D" id="1.25.40.10">
    <property type="entry name" value="Tetratricopeptide repeat domain"/>
    <property type="match status" value="2"/>
</dbReference>
<dbReference type="EMBL" id="KQ947448">
    <property type="protein sequence ID" value="KUJ06335.1"/>
    <property type="molecule type" value="Genomic_DNA"/>
</dbReference>
<protein>
    <submittedName>
        <fullName evidence="3">TPR-like protein</fullName>
    </submittedName>
</protein>
<dbReference type="PANTHER" id="PTHR46082:SF6">
    <property type="entry name" value="AAA+ ATPASE DOMAIN-CONTAINING PROTEIN-RELATED"/>
    <property type="match status" value="1"/>
</dbReference>
<evidence type="ECO:0000256" key="1">
    <source>
        <dbReference type="SAM" id="MobiDB-lite"/>
    </source>
</evidence>
<dbReference type="RefSeq" id="XP_018060690.1">
    <property type="nucleotide sequence ID" value="XM_018213775.1"/>
</dbReference>
<sequence>MPLLNTIQKKISWKYKRIEKATKGDSSVPNVRPGLIQVVEPGNGPNVDIVYVHGLSGGRNASQVQDAFSTSELSHRNPNARILSWSYDTRAYSSGYRVEDALESHTNCLLEELATVRSEADIGKRPIVFIAHSLGGMLVKKALLKSCEAGIEEPGMNTISIGIKQSTLGAVLLSPTHSEHSLKPANLGIVGEKLYKLQNEEFQGLCKDVFVQIVHCDPPTPPPTTTRSPGRRPSNRFSIKRTRTSSSSETDSSSSQKSAEFPRDVLETVSSLCTTSSLENRHSAIQREDEKAQSPTSDTFRDNFNIGVVPKSTTRHSNTFVGRQEKLSELFDKISQEEPDQRIVVLHGPQGCGKTRLALECCRRNDTSFSTIFWINASSVHSIQSSYAVFAKALVDHYATQMGTSDSLDSVYRHLGLSDLIDDKTREDGFEQIAGTPLIDAINMWFSQVCNNKWLMVLDNIDESDVTILADFFPTPVSGHILIVTRLEGYVEKHGYQDVLLDNMTKGEGKLLLLSLLTPKLIRDSDPDEGLFLPSQPIYPVKLTLWLDDSALERVVDGCNHLPMSISQAATFINTLSLTLPTYLHVTETSGNKWPPELWNGYNDTHVDEILTANEHVSKKQWKGLHEPTVLTYADWEHQFQDLESSNPAALDLLTLCSFYAKDDVPVSLLRQVITTYDPEEASDRQLEHTLKDLAHRSLITRQSCTTPRKSEDDAMSWISGRDSPELLFPMMETSSAEFNLNVLHQRVNINETTNCISIHPLVHHWAQKRLPNPVAQGLMAERAFQALALAIQSSKRPPSDLIGLESFLPHLQECLEHLDMVNGDPKIDVKWSVLADVCRYQGFHQYARKFYKFSLKSVEAETERPSSQIEAARLRMKLGFVYIQQKRLDKAEKQYKKATDHIVAATRTTKAPGDCNKIANLELKISASLASLYKIQNRFEEAEERYYSILPRFEEVWGSEDIRTLLLLEQFASCLLADGNYEEAEALYRRVLVSYVNEFGLDYPAVAKIQQKLAKALQLQGRYERAEGFLQQALNTTEKRLGNEHPETTKLLLFSAQMKCFLRKFEAAEKIYESVLALQRKVTGTSNPVLLELRVNLGMTYQTQKKYPQAEAMYQKALDDLRAQKDKNSQHEKELMLKLRALYDESKQANSEKAKRLEDQFLEQFPEDDISQSIALQRKRQGPM</sequence>
<dbReference type="InterPro" id="IPR041664">
    <property type="entry name" value="AAA_16"/>
</dbReference>
<name>A0A132B1S8_MOLSC</name>
<dbReference type="SUPFAM" id="SSF53474">
    <property type="entry name" value="alpha/beta-Hydrolases"/>
    <property type="match status" value="1"/>
</dbReference>
<evidence type="ECO:0000313" key="4">
    <source>
        <dbReference type="Proteomes" id="UP000070700"/>
    </source>
</evidence>
<dbReference type="InParanoid" id="A0A132B1S8"/>
<feature type="region of interest" description="Disordered" evidence="1">
    <location>
        <begin position="280"/>
        <end position="304"/>
    </location>
</feature>
<feature type="compositionally biased region" description="Basic and acidic residues" evidence="1">
    <location>
        <begin position="280"/>
        <end position="292"/>
    </location>
</feature>
<dbReference type="InterPro" id="IPR019734">
    <property type="entry name" value="TPR_rpt"/>
</dbReference>
<dbReference type="InterPro" id="IPR029058">
    <property type="entry name" value="AB_hydrolase_fold"/>
</dbReference>
<dbReference type="KEGG" id="psco:LY89DRAFT_678884"/>
<dbReference type="Pfam" id="PF13191">
    <property type="entry name" value="AAA_16"/>
    <property type="match status" value="1"/>
</dbReference>
<organism evidence="3 4">
    <name type="scientific">Mollisia scopiformis</name>
    <name type="common">Conifer needle endophyte fungus</name>
    <name type="synonym">Phialocephala scopiformis</name>
    <dbReference type="NCBI Taxonomy" id="149040"/>
    <lineage>
        <taxon>Eukaryota</taxon>
        <taxon>Fungi</taxon>
        <taxon>Dikarya</taxon>
        <taxon>Ascomycota</taxon>
        <taxon>Pezizomycotina</taxon>
        <taxon>Leotiomycetes</taxon>
        <taxon>Helotiales</taxon>
        <taxon>Mollisiaceae</taxon>
        <taxon>Mollisia</taxon>
    </lineage>
</organism>
<dbReference type="Gene3D" id="3.40.50.1820">
    <property type="entry name" value="alpha/beta hydrolase"/>
    <property type="match status" value="1"/>
</dbReference>
<dbReference type="InterPro" id="IPR027417">
    <property type="entry name" value="P-loop_NTPase"/>
</dbReference>
<dbReference type="AlphaFoldDB" id="A0A132B1S8"/>
<dbReference type="STRING" id="149040.A0A132B1S8"/>
<dbReference type="Gene3D" id="3.40.50.300">
    <property type="entry name" value="P-loop containing nucleotide triphosphate hydrolases"/>
    <property type="match status" value="1"/>
</dbReference>
<dbReference type="InterPro" id="IPR011990">
    <property type="entry name" value="TPR-like_helical_dom_sf"/>
</dbReference>
<accession>A0A132B1S8</accession>
<feature type="compositionally biased region" description="Low complexity" evidence="1">
    <location>
        <begin position="244"/>
        <end position="258"/>
    </location>
</feature>
<feature type="compositionally biased region" description="Basic residues" evidence="1">
    <location>
        <begin position="229"/>
        <end position="243"/>
    </location>
</feature>
<feature type="domain" description="Orc1-like AAA ATPase" evidence="2">
    <location>
        <begin position="320"/>
        <end position="482"/>
    </location>
</feature>
<gene>
    <name evidence="3" type="ORF">LY89DRAFT_678884</name>
</gene>
<dbReference type="Pfam" id="PF13424">
    <property type="entry name" value="TPR_12"/>
    <property type="match status" value="2"/>
</dbReference>
<dbReference type="SMART" id="SM00028">
    <property type="entry name" value="TPR"/>
    <property type="match status" value="6"/>
</dbReference>
<keyword evidence="4" id="KW-1185">Reference proteome</keyword>
<feature type="region of interest" description="Disordered" evidence="1">
    <location>
        <begin position="217"/>
        <end position="262"/>
    </location>
</feature>
<evidence type="ECO:0000313" key="3">
    <source>
        <dbReference type="EMBL" id="KUJ06335.1"/>
    </source>
</evidence>
<dbReference type="SUPFAM" id="SSF52540">
    <property type="entry name" value="P-loop containing nucleoside triphosphate hydrolases"/>
    <property type="match status" value="1"/>
</dbReference>
<dbReference type="GeneID" id="28823501"/>
<evidence type="ECO:0000259" key="2">
    <source>
        <dbReference type="Pfam" id="PF13191"/>
    </source>
</evidence>
<dbReference type="Proteomes" id="UP000070700">
    <property type="component" value="Unassembled WGS sequence"/>
</dbReference>
<dbReference type="InterPro" id="IPR053137">
    <property type="entry name" value="NLR-like"/>
</dbReference>
<dbReference type="PANTHER" id="PTHR46082">
    <property type="entry name" value="ATP/GTP-BINDING PROTEIN-RELATED"/>
    <property type="match status" value="1"/>
</dbReference>
<dbReference type="SUPFAM" id="SSF48452">
    <property type="entry name" value="TPR-like"/>
    <property type="match status" value="2"/>
</dbReference>
<dbReference type="Pfam" id="PF13181">
    <property type="entry name" value="TPR_8"/>
    <property type="match status" value="1"/>
</dbReference>
<reference evidence="3 4" key="1">
    <citation type="submission" date="2015-10" db="EMBL/GenBank/DDBJ databases">
        <title>Full genome of DAOMC 229536 Phialocephala scopiformis, a fungal endophyte of spruce producing the potent anti-insectan compound rugulosin.</title>
        <authorList>
            <consortium name="DOE Joint Genome Institute"/>
            <person name="Walker A.K."/>
            <person name="Frasz S.L."/>
            <person name="Seifert K.A."/>
            <person name="Miller J.D."/>
            <person name="Mondo S.J."/>
            <person name="Labutti K."/>
            <person name="Lipzen A."/>
            <person name="Dockter R."/>
            <person name="Kennedy M."/>
            <person name="Grigoriev I.V."/>
            <person name="Spatafora J.W."/>
        </authorList>
    </citation>
    <scope>NUCLEOTIDE SEQUENCE [LARGE SCALE GENOMIC DNA]</scope>
    <source>
        <strain evidence="3 4">CBS 120377</strain>
    </source>
</reference>